<keyword evidence="1" id="KW-1133">Transmembrane helix</keyword>
<evidence type="ECO:0000313" key="3">
    <source>
        <dbReference type="Proteomes" id="UP000050794"/>
    </source>
</evidence>
<sequence>MDLSLFSLAHATNIHDAIPSTKAQFEQLLSTSMIALRDICQAYPQPTDPDRLSDALSIHTTTNRTLFEIFYMEQLSSQPTVTPLNREHTGPVESTNATTSQLECADGHDASASDRYDVRPTMPTVSLLTCSTSKRRGVVYVCTLPVICSLSVLCHLFVFHNCFIIAISGPTICIAQCFIITRQAQLR</sequence>
<proteinExistence type="predicted"/>
<dbReference type="Proteomes" id="UP000050794">
    <property type="component" value="Unassembled WGS sequence"/>
</dbReference>
<feature type="transmembrane region" description="Helical" evidence="1">
    <location>
        <begin position="164"/>
        <end position="181"/>
    </location>
</feature>
<protein>
    <submittedName>
        <fullName evidence="2 4">Uncharacterized protein</fullName>
    </submittedName>
</protein>
<accession>A0A183V881</accession>
<reference evidence="4" key="1">
    <citation type="submission" date="2016-06" db="UniProtKB">
        <authorList>
            <consortium name="WormBaseParasite"/>
        </authorList>
    </citation>
    <scope>IDENTIFICATION</scope>
</reference>
<organism evidence="3 4">
    <name type="scientific">Toxocara canis</name>
    <name type="common">Canine roundworm</name>
    <dbReference type="NCBI Taxonomy" id="6265"/>
    <lineage>
        <taxon>Eukaryota</taxon>
        <taxon>Metazoa</taxon>
        <taxon>Ecdysozoa</taxon>
        <taxon>Nematoda</taxon>
        <taxon>Chromadorea</taxon>
        <taxon>Rhabditida</taxon>
        <taxon>Spirurina</taxon>
        <taxon>Ascaridomorpha</taxon>
        <taxon>Ascaridoidea</taxon>
        <taxon>Toxocaridae</taxon>
        <taxon>Toxocara</taxon>
    </lineage>
</organism>
<evidence type="ECO:0000256" key="1">
    <source>
        <dbReference type="SAM" id="Phobius"/>
    </source>
</evidence>
<feature type="transmembrane region" description="Helical" evidence="1">
    <location>
        <begin position="137"/>
        <end position="158"/>
    </location>
</feature>
<dbReference type="EMBL" id="UYWY01024025">
    <property type="protein sequence ID" value="VDM48272.1"/>
    <property type="molecule type" value="Genomic_DNA"/>
</dbReference>
<keyword evidence="1" id="KW-0472">Membrane</keyword>
<evidence type="ECO:0000313" key="2">
    <source>
        <dbReference type="EMBL" id="VDM48272.1"/>
    </source>
</evidence>
<name>A0A183V881_TOXCA</name>
<evidence type="ECO:0000313" key="4">
    <source>
        <dbReference type="WBParaSite" id="TCNE_0001695201-mRNA-1"/>
    </source>
</evidence>
<gene>
    <name evidence="2" type="ORF">TCNE_LOCUS16951</name>
</gene>
<keyword evidence="3" id="KW-1185">Reference proteome</keyword>
<keyword evidence="1" id="KW-0812">Transmembrane</keyword>
<dbReference type="WBParaSite" id="TCNE_0001695201-mRNA-1">
    <property type="protein sequence ID" value="TCNE_0001695201-mRNA-1"/>
    <property type="gene ID" value="TCNE_0001695201"/>
</dbReference>
<reference evidence="2 3" key="2">
    <citation type="submission" date="2018-11" db="EMBL/GenBank/DDBJ databases">
        <authorList>
            <consortium name="Pathogen Informatics"/>
        </authorList>
    </citation>
    <scope>NUCLEOTIDE SEQUENCE [LARGE SCALE GENOMIC DNA]</scope>
</reference>
<dbReference type="AlphaFoldDB" id="A0A183V881"/>